<dbReference type="KEGG" id="dpl:KGM_203119B"/>
<proteinExistence type="predicted"/>
<gene>
    <name evidence="1" type="ORF">KGM_203119B</name>
</gene>
<dbReference type="InParanoid" id="A0A212ELX7"/>
<dbReference type="AlphaFoldDB" id="A0A212ELX7"/>
<accession>A0A212ELX7</accession>
<name>A0A212ELX7_DANPL</name>
<evidence type="ECO:0000313" key="1">
    <source>
        <dbReference type="EMBL" id="OWR42477.1"/>
    </source>
</evidence>
<reference evidence="1 2" key="1">
    <citation type="journal article" date="2011" name="Cell">
        <title>The monarch butterfly genome yields insights into long-distance migration.</title>
        <authorList>
            <person name="Zhan S."/>
            <person name="Merlin C."/>
            <person name="Boore J.L."/>
            <person name="Reppert S.M."/>
        </authorList>
    </citation>
    <scope>NUCLEOTIDE SEQUENCE [LARGE SCALE GENOMIC DNA]</scope>
    <source>
        <strain evidence="1">F-2</strain>
    </source>
</reference>
<feature type="non-terminal residue" evidence="1">
    <location>
        <position position="1"/>
    </location>
</feature>
<sequence length="318" mass="36187">HSDAEAKVMPKTVIETGSTKHEPITTIMYDEPVEDVVFVPNDKPVFRNEDMFDNVRISDVIDKTKTSDLMRNRNIKMADTESPLGEILFISGRNNENVEKPLAFEKKTELNKNSEIIRTSRKKTSNKKLNCKNLDCNSTVSSVCGGKEENKQWKYRLFLNDCFFRKVNCGFQNEINRYSVVSMDYCKGIARHGSRVPIPMYMPGPRLKDKNIDTRRSIVSRRSLTKSVEGRNCDHECPASCTDDYKPQCAINAAGAKKVFLNHCQLDLNSCSHKLAWHLRPLSECVGGRKADMTQNRGFIGWMQRVGIVDKKGKLVLT</sequence>
<protein>
    <recommendedName>
        <fullName evidence="3">Kazal-like domain-containing protein</fullName>
    </recommendedName>
</protein>
<dbReference type="InterPro" id="IPR036058">
    <property type="entry name" value="Kazal_dom_sf"/>
</dbReference>
<comment type="caution">
    <text evidence="1">The sequence shown here is derived from an EMBL/GenBank/DDBJ whole genome shotgun (WGS) entry which is preliminary data.</text>
</comment>
<keyword evidence="2" id="KW-1185">Reference proteome</keyword>
<dbReference type="SUPFAM" id="SSF100895">
    <property type="entry name" value="Kazal-type serine protease inhibitors"/>
    <property type="match status" value="1"/>
</dbReference>
<dbReference type="EMBL" id="AGBW02013974">
    <property type="protein sequence ID" value="OWR42477.1"/>
    <property type="molecule type" value="Genomic_DNA"/>
</dbReference>
<dbReference type="Gene3D" id="3.30.60.30">
    <property type="match status" value="1"/>
</dbReference>
<evidence type="ECO:0008006" key="3">
    <source>
        <dbReference type="Google" id="ProtNLM"/>
    </source>
</evidence>
<evidence type="ECO:0000313" key="2">
    <source>
        <dbReference type="Proteomes" id="UP000007151"/>
    </source>
</evidence>
<organism evidence="1 2">
    <name type="scientific">Danaus plexippus plexippus</name>
    <dbReference type="NCBI Taxonomy" id="278856"/>
    <lineage>
        <taxon>Eukaryota</taxon>
        <taxon>Metazoa</taxon>
        <taxon>Ecdysozoa</taxon>
        <taxon>Arthropoda</taxon>
        <taxon>Hexapoda</taxon>
        <taxon>Insecta</taxon>
        <taxon>Pterygota</taxon>
        <taxon>Neoptera</taxon>
        <taxon>Endopterygota</taxon>
        <taxon>Lepidoptera</taxon>
        <taxon>Glossata</taxon>
        <taxon>Ditrysia</taxon>
        <taxon>Papilionoidea</taxon>
        <taxon>Nymphalidae</taxon>
        <taxon>Danainae</taxon>
        <taxon>Danaini</taxon>
        <taxon>Danaina</taxon>
        <taxon>Danaus</taxon>
        <taxon>Danaus</taxon>
    </lineage>
</organism>
<dbReference type="Proteomes" id="UP000007151">
    <property type="component" value="Unassembled WGS sequence"/>
</dbReference>